<dbReference type="PROSITE" id="PS50089">
    <property type="entry name" value="ZF_RING_2"/>
    <property type="match status" value="1"/>
</dbReference>
<name>A0A8J5LF83_ZINOF</name>
<dbReference type="PANTHER" id="PTHR31150:SF32">
    <property type="entry name" value="RING_U-BOX SUPERFAMILY PROTEIN"/>
    <property type="match status" value="1"/>
</dbReference>
<dbReference type="EMBL" id="JACMSC010000007">
    <property type="protein sequence ID" value="KAG6516541.1"/>
    <property type="molecule type" value="Genomic_DNA"/>
</dbReference>
<reference evidence="4 5" key="1">
    <citation type="submission" date="2020-08" db="EMBL/GenBank/DDBJ databases">
        <title>Plant Genome Project.</title>
        <authorList>
            <person name="Zhang R.-G."/>
        </authorList>
    </citation>
    <scope>NUCLEOTIDE SEQUENCE [LARGE SCALE GENOMIC DNA]</scope>
    <source>
        <tissue evidence="4">Rhizome</tissue>
    </source>
</reference>
<proteinExistence type="predicted"/>
<keyword evidence="1" id="KW-0479">Metal-binding</keyword>
<keyword evidence="1" id="KW-0862">Zinc</keyword>
<keyword evidence="1" id="KW-0863">Zinc-finger</keyword>
<feature type="compositionally biased region" description="Polar residues" evidence="2">
    <location>
        <begin position="112"/>
        <end position="126"/>
    </location>
</feature>
<comment type="caution">
    <text evidence="4">The sequence shown here is derived from an EMBL/GenBank/DDBJ whole genome shotgun (WGS) entry which is preliminary data.</text>
</comment>
<keyword evidence="5" id="KW-1185">Reference proteome</keyword>
<dbReference type="GO" id="GO:0008270">
    <property type="term" value="F:zinc ion binding"/>
    <property type="evidence" value="ECO:0007669"/>
    <property type="project" value="UniProtKB-KW"/>
</dbReference>
<dbReference type="Proteomes" id="UP000734854">
    <property type="component" value="Unassembled WGS sequence"/>
</dbReference>
<evidence type="ECO:0000256" key="1">
    <source>
        <dbReference type="PROSITE-ProRule" id="PRU00175"/>
    </source>
</evidence>
<feature type="region of interest" description="Disordered" evidence="2">
    <location>
        <begin position="103"/>
        <end position="126"/>
    </location>
</feature>
<feature type="domain" description="RING-type" evidence="3">
    <location>
        <begin position="277"/>
        <end position="322"/>
    </location>
</feature>
<dbReference type="AlphaFoldDB" id="A0A8J5LF83"/>
<evidence type="ECO:0000259" key="3">
    <source>
        <dbReference type="PROSITE" id="PS50089"/>
    </source>
</evidence>
<protein>
    <recommendedName>
        <fullName evidence="3">RING-type domain-containing protein</fullName>
    </recommendedName>
</protein>
<accession>A0A8J5LF83</accession>
<dbReference type="PANTHER" id="PTHR31150">
    <property type="entry name" value="EXPRESSED PROTEIN"/>
    <property type="match status" value="1"/>
</dbReference>
<feature type="region of interest" description="Disordered" evidence="2">
    <location>
        <begin position="393"/>
        <end position="415"/>
    </location>
</feature>
<sequence length="415" mass="45383">MGANCCVAVKDKPLPSPLRFEVSTYRSSRNSPTWSFRWDNRTHIEDAMENAAQFAQQDIENAMLEIKSESPNETEIFSDSGSPSNAFQLQKWLKSPVRIGTAGKSRDVAQETPFTANNSSPKRMGHTSSKLAIASDSKLINSVALIPLSSASRADLSSSLSDSLPSNPTLTRKLFQSPGHELSQEISDSRIASLQSVDENSSAGARPSFVLSSCSNDFSIGGSHGGSSDAWSTRAFFELVASSNKERWSADSVNLTSCRSQRACSNPPDTPPHQKICKACSKRLTGHCVVAVLVCGHLYHSECLEKVTIETNRYDPPCPVCTHGEKSAIRLFEKAGMDIIKSCKGKMAETDALGDAQSDDGKGARKNLKIGTNSKCRSYRRSFLKQYFSLAKPSQSTSRGGPKMKKGFWEKYRRE</sequence>
<evidence type="ECO:0000256" key="2">
    <source>
        <dbReference type="SAM" id="MobiDB-lite"/>
    </source>
</evidence>
<evidence type="ECO:0000313" key="5">
    <source>
        <dbReference type="Proteomes" id="UP000734854"/>
    </source>
</evidence>
<evidence type="ECO:0000313" key="4">
    <source>
        <dbReference type="EMBL" id="KAG6516541.1"/>
    </source>
</evidence>
<dbReference type="InterPro" id="IPR001841">
    <property type="entry name" value="Znf_RING"/>
</dbReference>
<gene>
    <name evidence="4" type="ORF">ZIOFF_027006</name>
</gene>
<organism evidence="4 5">
    <name type="scientific">Zingiber officinale</name>
    <name type="common">Ginger</name>
    <name type="synonym">Amomum zingiber</name>
    <dbReference type="NCBI Taxonomy" id="94328"/>
    <lineage>
        <taxon>Eukaryota</taxon>
        <taxon>Viridiplantae</taxon>
        <taxon>Streptophyta</taxon>
        <taxon>Embryophyta</taxon>
        <taxon>Tracheophyta</taxon>
        <taxon>Spermatophyta</taxon>
        <taxon>Magnoliopsida</taxon>
        <taxon>Liliopsida</taxon>
        <taxon>Zingiberales</taxon>
        <taxon>Zingiberaceae</taxon>
        <taxon>Zingiber</taxon>
    </lineage>
</organism>
<dbReference type="OrthoDB" id="1938835at2759"/>